<evidence type="ECO:0000313" key="4">
    <source>
        <dbReference type="Proteomes" id="UP000294737"/>
    </source>
</evidence>
<dbReference type="EMBL" id="SNWF01000005">
    <property type="protein sequence ID" value="TDN90021.1"/>
    <property type="molecule type" value="Genomic_DNA"/>
</dbReference>
<keyword evidence="4" id="KW-1185">Reference proteome</keyword>
<dbReference type="PANTHER" id="PTHR12526">
    <property type="entry name" value="GLYCOSYLTRANSFERASE"/>
    <property type="match status" value="1"/>
</dbReference>
<proteinExistence type="predicted"/>
<dbReference type="Gene3D" id="3.40.50.2000">
    <property type="entry name" value="Glycogen Phosphorylase B"/>
    <property type="match status" value="2"/>
</dbReference>
<dbReference type="Proteomes" id="UP000294737">
    <property type="component" value="Unassembled WGS sequence"/>
</dbReference>
<accession>A0A4R6G645</accession>
<evidence type="ECO:0000259" key="1">
    <source>
        <dbReference type="Pfam" id="PF00534"/>
    </source>
</evidence>
<dbReference type="AlphaFoldDB" id="A0A4R6G645"/>
<dbReference type="Pfam" id="PF13579">
    <property type="entry name" value="Glyco_trans_4_4"/>
    <property type="match status" value="1"/>
</dbReference>
<comment type="caution">
    <text evidence="3">The sequence shown here is derived from an EMBL/GenBank/DDBJ whole genome shotgun (WGS) entry which is preliminary data.</text>
</comment>
<feature type="domain" description="Glycosyltransferase subfamily 4-like N-terminal" evidence="2">
    <location>
        <begin position="47"/>
        <end position="143"/>
    </location>
</feature>
<gene>
    <name evidence="3" type="ORF">EV677_2092</name>
</gene>
<dbReference type="InterPro" id="IPR001296">
    <property type="entry name" value="Glyco_trans_1"/>
</dbReference>
<evidence type="ECO:0000313" key="3">
    <source>
        <dbReference type="EMBL" id="TDN90021.1"/>
    </source>
</evidence>
<keyword evidence="3" id="KW-0808">Transferase</keyword>
<dbReference type="InterPro" id="IPR028098">
    <property type="entry name" value="Glyco_trans_4-like_N"/>
</dbReference>
<reference evidence="3 4" key="1">
    <citation type="submission" date="2019-03" db="EMBL/GenBank/DDBJ databases">
        <title>Genomic Encyclopedia of Type Strains, Phase IV (KMG-IV): sequencing the most valuable type-strain genomes for metagenomic binning, comparative biology and taxonomic classification.</title>
        <authorList>
            <person name="Goeker M."/>
        </authorList>
    </citation>
    <scope>NUCLEOTIDE SEQUENCE [LARGE SCALE GENOMIC DNA]</scope>
    <source>
        <strain evidence="3 4">DSM 18555</strain>
    </source>
</reference>
<evidence type="ECO:0000259" key="2">
    <source>
        <dbReference type="Pfam" id="PF13579"/>
    </source>
</evidence>
<name>A0A4R6G645_9BURK</name>
<organism evidence="3 4">
    <name type="scientific">Herminiimonas fonticola</name>
    <dbReference type="NCBI Taxonomy" id="303380"/>
    <lineage>
        <taxon>Bacteria</taxon>
        <taxon>Pseudomonadati</taxon>
        <taxon>Pseudomonadota</taxon>
        <taxon>Betaproteobacteria</taxon>
        <taxon>Burkholderiales</taxon>
        <taxon>Oxalobacteraceae</taxon>
        <taxon>Herminiimonas</taxon>
    </lineage>
</organism>
<dbReference type="OrthoDB" id="7560678at2"/>
<sequence length="392" mass="43486">MRLKVVRVVTASYVVPWHLHNTLMRISSDFEVCVVGMDVSKNQNSYPHVKFVDIDINRKTSLSADFLALFALCRFFLAYKPDIVHSIMPKSGLLSALAGFVCRVPIRIHTFTGQTWAAKKGLSRHFYYFLDRLINALNTVCLTDSFSQSSFLRDYKISNSGCPLPVLSKGSLSGVDVERFNLSTLIEPGNKLRCELGLDKEDFIFSFIARKTRDKGAIDILKAFSSVSAVSQKAKLLFVGPDEDGEIERLRETAPELFSNVVDVGHVSNHEVYLAITDVLCLPSYREGFGTIVIDAAAMGIPTIGSDIPGLIDSVVNQKTGMLFSVGDLDELTKLMLTCIAEPLMLTQMGQFAKSRVTEFFTADKLYTALKEFYLECALDNHTTCKKIGALS</sequence>
<protein>
    <submittedName>
        <fullName evidence="3">Glycosyltransferase involved in cell wall biosynthesis</fullName>
    </submittedName>
</protein>
<dbReference type="GO" id="GO:0016757">
    <property type="term" value="F:glycosyltransferase activity"/>
    <property type="evidence" value="ECO:0007669"/>
    <property type="project" value="InterPro"/>
</dbReference>
<dbReference type="SUPFAM" id="SSF53756">
    <property type="entry name" value="UDP-Glycosyltransferase/glycogen phosphorylase"/>
    <property type="match status" value="1"/>
</dbReference>
<feature type="domain" description="Glycosyl transferase family 1" evidence="1">
    <location>
        <begin position="193"/>
        <end position="355"/>
    </location>
</feature>
<dbReference type="PANTHER" id="PTHR12526:SF630">
    <property type="entry name" value="GLYCOSYLTRANSFERASE"/>
    <property type="match status" value="1"/>
</dbReference>
<dbReference type="Pfam" id="PF00534">
    <property type="entry name" value="Glycos_transf_1"/>
    <property type="match status" value="1"/>
</dbReference>